<protein>
    <submittedName>
        <fullName evidence="2">Uncharacterized protein</fullName>
    </submittedName>
</protein>
<accession>A0A1L9T4M2</accession>
<organism evidence="2 3">
    <name type="scientific">Aspergillus sydowii CBS 593.65</name>
    <dbReference type="NCBI Taxonomy" id="1036612"/>
    <lineage>
        <taxon>Eukaryota</taxon>
        <taxon>Fungi</taxon>
        <taxon>Dikarya</taxon>
        <taxon>Ascomycota</taxon>
        <taxon>Pezizomycotina</taxon>
        <taxon>Eurotiomycetes</taxon>
        <taxon>Eurotiomycetidae</taxon>
        <taxon>Eurotiales</taxon>
        <taxon>Aspergillaceae</taxon>
        <taxon>Aspergillus</taxon>
        <taxon>Aspergillus subgen. Nidulantes</taxon>
    </lineage>
</organism>
<dbReference type="VEuPathDB" id="FungiDB:ASPSYDRAFT_94113"/>
<gene>
    <name evidence="2" type="ORF">ASPSYDRAFT_94113</name>
</gene>
<dbReference type="RefSeq" id="XP_040698165.1">
    <property type="nucleotide sequence ID" value="XM_040852936.1"/>
</dbReference>
<reference evidence="3" key="1">
    <citation type="journal article" date="2017" name="Genome Biol.">
        <title>Comparative genomics reveals high biological diversity and specific adaptations in the industrially and medically important fungal genus Aspergillus.</title>
        <authorList>
            <person name="de Vries R.P."/>
            <person name="Riley R."/>
            <person name="Wiebenga A."/>
            <person name="Aguilar-Osorio G."/>
            <person name="Amillis S."/>
            <person name="Uchima C.A."/>
            <person name="Anderluh G."/>
            <person name="Asadollahi M."/>
            <person name="Askin M."/>
            <person name="Barry K."/>
            <person name="Battaglia E."/>
            <person name="Bayram O."/>
            <person name="Benocci T."/>
            <person name="Braus-Stromeyer S.A."/>
            <person name="Caldana C."/>
            <person name="Canovas D."/>
            <person name="Cerqueira G.C."/>
            <person name="Chen F."/>
            <person name="Chen W."/>
            <person name="Choi C."/>
            <person name="Clum A."/>
            <person name="Dos Santos R.A."/>
            <person name="Damasio A.R."/>
            <person name="Diallinas G."/>
            <person name="Emri T."/>
            <person name="Fekete E."/>
            <person name="Flipphi M."/>
            <person name="Freyberg S."/>
            <person name="Gallo A."/>
            <person name="Gournas C."/>
            <person name="Habgood R."/>
            <person name="Hainaut M."/>
            <person name="Harispe M.L."/>
            <person name="Henrissat B."/>
            <person name="Hilden K.S."/>
            <person name="Hope R."/>
            <person name="Hossain A."/>
            <person name="Karabika E."/>
            <person name="Karaffa L."/>
            <person name="Karanyi Z."/>
            <person name="Krasevec N."/>
            <person name="Kuo A."/>
            <person name="Kusch H."/>
            <person name="LaButti K."/>
            <person name="Lagendijk E.L."/>
            <person name="Lapidus A."/>
            <person name="Levasseur A."/>
            <person name="Lindquist E."/>
            <person name="Lipzen A."/>
            <person name="Logrieco A.F."/>
            <person name="MacCabe A."/>
            <person name="Maekelae M.R."/>
            <person name="Malavazi I."/>
            <person name="Melin P."/>
            <person name="Meyer V."/>
            <person name="Mielnichuk N."/>
            <person name="Miskei M."/>
            <person name="Molnar A.P."/>
            <person name="Mule G."/>
            <person name="Ngan C.Y."/>
            <person name="Orejas M."/>
            <person name="Orosz E."/>
            <person name="Ouedraogo J.P."/>
            <person name="Overkamp K.M."/>
            <person name="Park H.-S."/>
            <person name="Perrone G."/>
            <person name="Piumi F."/>
            <person name="Punt P.J."/>
            <person name="Ram A.F."/>
            <person name="Ramon A."/>
            <person name="Rauscher S."/>
            <person name="Record E."/>
            <person name="Riano-Pachon D.M."/>
            <person name="Robert V."/>
            <person name="Roehrig J."/>
            <person name="Ruller R."/>
            <person name="Salamov A."/>
            <person name="Salih N.S."/>
            <person name="Samson R.A."/>
            <person name="Sandor E."/>
            <person name="Sanguinetti M."/>
            <person name="Schuetze T."/>
            <person name="Sepcic K."/>
            <person name="Shelest E."/>
            <person name="Sherlock G."/>
            <person name="Sophianopoulou V."/>
            <person name="Squina F.M."/>
            <person name="Sun H."/>
            <person name="Susca A."/>
            <person name="Todd R.B."/>
            <person name="Tsang A."/>
            <person name="Unkles S.E."/>
            <person name="van de Wiele N."/>
            <person name="van Rossen-Uffink D."/>
            <person name="Oliveira J.V."/>
            <person name="Vesth T.C."/>
            <person name="Visser J."/>
            <person name="Yu J.-H."/>
            <person name="Zhou M."/>
            <person name="Andersen M.R."/>
            <person name="Archer D.B."/>
            <person name="Baker S.E."/>
            <person name="Benoit I."/>
            <person name="Brakhage A.A."/>
            <person name="Braus G.H."/>
            <person name="Fischer R."/>
            <person name="Frisvad J.C."/>
            <person name="Goldman G.H."/>
            <person name="Houbraken J."/>
            <person name="Oakley B."/>
            <person name="Pocsi I."/>
            <person name="Scazzocchio C."/>
            <person name="Seiboth B."/>
            <person name="vanKuyk P.A."/>
            <person name="Wortman J."/>
            <person name="Dyer P.S."/>
            <person name="Grigoriev I.V."/>
        </authorList>
    </citation>
    <scope>NUCLEOTIDE SEQUENCE [LARGE SCALE GENOMIC DNA]</scope>
    <source>
        <strain evidence="3">CBS 593.65</strain>
    </source>
</reference>
<keyword evidence="3" id="KW-1185">Reference proteome</keyword>
<proteinExistence type="predicted"/>
<name>A0A1L9T4M2_9EURO</name>
<dbReference type="GeneID" id="63769009"/>
<sequence>MSGKIKTFGFLHVAFHHGMNLFNNCDISVYSTAPMAARDESTMQPQTSDCRSSLSVSTPINKPMPRAQRTEAHGRQGAVHILASAGANCEISSQSPVLAPVVGRFPHAVTGKPISEELAGGTAIKNVESILLLFFFLGRIVLHRGCMRGADFQPVVLTQGCDTSPIGK</sequence>
<dbReference type="AlphaFoldDB" id="A0A1L9T4M2"/>
<feature type="region of interest" description="Disordered" evidence="1">
    <location>
        <begin position="42"/>
        <end position="67"/>
    </location>
</feature>
<evidence type="ECO:0000256" key="1">
    <source>
        <dbReference type="SAM" id="MobiDB-lite"/>
    </source>
</evidence>
<dbReference type="Proteomes" id="UP000184356">
    <property type="component" value="Unassembled WGS sequence"/>
</dbReference>
<dbReference type="EMBL" id="KV878595">
    <property type="protein sequence ID" value="OJJ54359.1"/>
    <property type="molecule type" value="Genomic_DNA"/>
</dbReference>
<evidence type="ECO:0000313" key="2">
    <source>
        <dbReference type="EMBL" id="OJJ54359.1"/>
    </source>
</evidence>
<feature type="compositionally biased region" description="Polar residues" evidence="1">
    <location>
        <begin position="42"/>
        <end position="60"/>
    </location>
</feature>
<evidence type="ECO:0000313" key="3">
    <source>
        <dbReference type="Proteomes" id="UP000184356"/>
    </source>
</evidence>